<comment type="caution">
    <text evidence="2">The sequence shown here is derived from an EMBL/GenBank/DDBJ whole genome shotgun (WGS) entry which is preliminary data.</text>
</comment>
<protein>
    <submittedName>
        <fullName evidence="2">Uncharacterized protein</fullName>
    </submittedName>
</protein>
<keyword evidence="3" id="KW-1185">Reference proteome</keyword>
<organism evidence="2 3">
    <name type="scientific">Penicillium hordei</name>
    <dbReference type="NCBI Taxonomy" id="40994"/>
    <lineage>
        <taxon>Eukaryota</taxon>
        <taxon>Fungi</taxon>
        <taxon>Dikarya</taxon>
        <taxon>Ascomycota</taxon>
        <taxon>Pezizomycotina</taxon>
        <taxon>Eurotiomycetes</taxon>
        <taxon>Eurotiomycetidae</taxon>
        <taxon>Eurotiales</taxon>
        <taxon>Aspergillaceae</taxon>
        <taxon>Penicillium</taxon>
    </lineage>
</organism>
<evidence type="ECO:0000313" key="3">
    <source>
        <dbReference type="Proteomes" id="UP001213799"/>
    </source>
</evidence>
<dbReference type="AlphaFoldDB" id="A0AAD6H8Q0"/>
<reference evidence="2" key="2">
    <citation type="submission" date="2023-01" db="EMBL/GenBank/DDBJ databases">
        <authorList>
            <person name="Petersen C."/>
        </authorList>
    </citation>
    <scope>NUCLEOTIDE SEQUENCE</scope>
    <source>
        <strain evidence="2">IBT 12815</strain>
    </source>
</reference>
<gene>
    <name evidence="2" type="ORF">N7537_002306</name>
</gene>
<sequence>MVLSFLHIIIISPFADSQLITLPCGMNVRLSLRLQPVCLDLSFVFFHRSRPILRFSLRYPSGE</sequence>
<evidence type="ECO:0000313" key="2">
    <source>
        <dbReference type="EMBL" id="KAJ5617192.1"/>
    </source>
</evidence>
<name>A0AAD6H8Q0_9EURO</name>
<evidence type="ECO:0000256" key="1">
    <source>
        <dbReference type="SAM" id="SignalP"/>
    </source>
</evidence>
<dbReference type="RefSeq" id="XP_056758359.1">
    <property type="nucleotide sequence ID" value="XM_056893364.1"/>
</dbReference>
<proteinExistence type="predicted"/>
<dbReference type="Proteomes" id="UP001213799">
    <property type="component" value="Unassembled WGS sequence"/>
</dbReference>
<feature type="chain" id="PRO_5041903214" evidence="1">
    <location>
        <begin position="18"/>
        <end position="63"/>
    </location>
</feature>
<reference evidence="2" key="1">
    <citation type="journal article" date="2023" name="IMA Fungus">
        <title>Comparative genomic study of the Penicillium genus elucidates a diverse pangenome and 15 lateral gene transfer events.</title>
        <authorList>
            <person name="Petersen C."/>
            <person name="Sorensen T."/>
            <person name="Nielsen M.R."/>
            <person name="Sondergaard T.E."/>
            <person name="Sorensen J.L."/>
            <person name="Fitzpatrick D.A."/>
            <person name="Frisvad J.C."/>
            <person name="Nielsen K.L."/>
        </authorList>
    </citation>
    <scope>NUCLEOTIDE SEQUENCE</scope>
    <source>
        <strain evidence="2">IBT 12815</strain>
    </source>
</reference>
<feature type="signal peptide" evidence="1">
    <location>
        <begin position="1"/>
        <end position="17"/>
    </location>
</feature>
<dbReference type="GeneID" id="81583606"/>
<accession>A0AAD6H8Q0</accession>
<keyword evidence="1" id="KW-0732">Signal</keyword>
<dbReference type="EMBL" id="JAQJAE010000001">
    <property type="protein sequence ID" value="KAJ5617192.1"/>
    <property type="molecule type" value="Genomic_DNA"/>
</dbReference>